<evidence type="ECO:0000313" key="2">
    <source>
        <dbReference type="EMBL" id="KKL20283.1"/>
    </source>
</evidence>
<dbReference type="InterPro" id="IPR000917">
    <property type="entry name" value="Sulfatase_N"/>
</dbReference>
<dbReference type="PANTHER" id="PTHR46615:SF1">
    <property type="entry name" value="ARYLSULFATASE K"/>
    <property type="match status" value="1"/>
</dbReference>
<sequence>SPFDTSLGGFWKGGRHWSEVLGDDAIDYIQQASGKENPFFMYLAFNAPHDPRQSSEEFVNMYPLENVSVPESFLPEYPYKNEIGCSPSLRDERLAPFPRTEYAVKVHRQEYYAIISHMDSQIGRILDALEESGKAENTYIFFTADHGLSAGHHGLMGKQNMYDHSIRPPMIVVGPGVPAGMKRRQDVYLQDIMPTAIELAGLEIPDYVEFSSLLPTLAGKQDERSYKAIYACYKDRQRMIRKNGYKLIVYPYAARVRLYDLENDPLEMIDISEDLEREELVREMFADLRELGDQLNDTLDLGSFFPGIR</sequence>
<dbReference type="PANTHER" id="PTHR46615">
    <property type="entry name" value="ARYLSULFATASE K"/>
    <property type="match status" value="1"/>
</dbReference>
<reference evidence="2" key="1">
    <citation type="journal article" date="2015" name="Nature">
        <title>Complex archaea that bridge the gap between prokaryotes and eukaryotes.</title>
        <authorList>
            <person name="Spang A."/>
            <person name="Saw J.H."/>
            <person name="Jorgensen S.L."/>
            <person name="Zaremba-Niedzwiedzka K."/>
            <person name="Martijn J."/>
            <person name="Lind A.E."/>
            <person name="van Eijk R."/>
            <person name="Schleper C."/>
            <person name="Guy L."/>
            <person name="Ettema T.J."/>
        </authorList>
    </citation>
    <scope>NUCLEOTIDE SEQUENCE</scope>
</reference>
<dbReference type="Gene3D" id="3.40.720.10">
    <property type="entry name" value="Alkaline Phosphatase, subunit A"/>
    <property type="match status" value="1"/>
</dbReference>
<dbReference type="InterPro" id="IPR017850">
    <property type="entry name" value="Alkaline_phosphatase_core_sf"/>
</dbReference>
<gene>
    <name evidence="2" type="ORF">LCGC14_2457020</name>
</gene>
<dbReference type="Pfam" id="PF00884">
    <property type="entry name" value="Sulfatase"/>
    <property type="match status" value="1"/>
</dbReference>
<name>A0A0F9E8A3_9ZZZZ</name>
<feature type="domain" description="Sulfatase N-terminal" evidence="1">
    <location>
        <begin position="8"/>
        <end position="201"/>
    </location>
</feature>
<protein>
    <recommendedName>
        <fullName evidence="1">Sulfatase N-terminal domain-containing protein</fullName>
    </recommendedName>
</protein>
<comment type="caution">
    <text evidence="2">The sequence shown here is derived from an EMBL/GenBank/DDBJ whole genome shotgun (WGS) entry which is preliminary data.</text>
</comment>
<organism evidence="2">
    <name type="scientific">marine sediment metagenome</name>
    <dbReference type="NCBI Taxonomy" id="412755"/>
    <lineage>
        <taxon>unclassified sequences</taxon>
        <taxon>metagenomes</taxon>
        <taxon>ecological metagenomes</taxon>
    </lineage>
</organism>
<feature type="non-terminal residue" evidence="2">
    <location>
        <position position="1"/>
    </location>
</feature>
<dbReference type="SUPFAM" id="SSF53649">
    <property type="entry name" value="Alkaline phosphatase-like"/>
    <property type="match status" value="1"/>
</dbReference>
<evidence type="ECO:0000259" key="1">
    <source>
        <dbReference type="Pfam" id="PF00884"/>
    </source>
</evidence>
<dbReference type="EMBL" id="LAZR01038158">
    <property type="protein sequence ID" value="KKL20283.1"/>
    <property type="molecule type" value="Genomic_DNA"/>
</dbReference>
<dbReference type="AlphaFoldDB" id="A0A0F9E8A3"/>
<proteinExistence type="predicted"/>
<dbReference type="GO" id="GO:0015024">
    <property type="term" value="F:glucuronate-2-sulfatase activity"/>
    <property type="evidence" value="ECO:0007669"/>
    <property type="project" value="TreeGrafter"/>
</dbReference>
<dbReference type="GO" id="GO:0004065">
    <property type="term" value="F:arylsulfatase activity"/>
    <property type="evidence" value="ECO:0007669"/>
    <property type="project" value="TreeGrafter"/>
</dbReference>
<dbReference type="InterPro" id="IPR051849">
    <property type="entry name" value="GAG-degrading_sulfatase"/>
</dbReference>
<accession>A0A0F9E8A3</accession>